<dbReference type="EnsemblMetazoa" id="SSS_2294s_mrna">
    <property type="protein sequence ID" value="KAF7496418.1"/>
    <property type="gene ID" value="SSS_2294"/>
</dbReference>
<protein>
    <submittedName>
        <fullName evidence="1 2">Uncharacterized protein</fullName>
    </submittedName>
</protein>
<dbReference type="Proteomes" id="UP000070412">
    <property type="component" value="Unassembled WGS sequence"/>
</dbReference>
<keyword evidence="3" id="KW-1185">Reference proteome</keyword>
<proteinExistence type="predicted"/>
<organism evidence="1">
    <name type="scientific">Sarcoptes scabiei</name>
    <name type="common">Itch mite</name>
    <name type="synonym">Acarus scabiei</name>
    <dbReference type="NCBI Taxonomy" id="52283"/>
    <lineage>
        <taxon>Eukaryota</taxon>
        <taxon>Metazoa</taxon>
        <taxon>Ecdysozoa</taxon>
        <taxon>Arthropoda</taxon>
        <taxon>Chelicerata</taxon>
        <taxon>Arachnida</taxon>
        <taxon>Acari</taxon>
        <taxon>Acariformes</taxon>
        <taxon>Sarcoptiformes</taxon>
        <taxon>Astigmata</taxon>
        <taxon>Psoroptidia</taxon>
        <taxon>Sarcoptoidea</taxon>
        <taxon>Sarcoptidae</taxon>
        <taxon>Sarcoptinae</taxon>
        <taxon>Sarcoptes</taxon>
    </lineage>
</organism>
<evidence type="ECO:0000313" key="2">
    <source>
        <dbReference type="EnsemblMetazoa" id="KAF7496418.1"/>
    </source>
</evidence>
<evidence type="ECO:0000313" key="1">
    <source>
        <dbReference type="EMBL" id="KAF7496418.1"/>
    </source>
</evidence>
<reference evidence="3" key="1">
    <citation type="journal article" date="2020" name="PLoS Negl. Trop. Dis.">
        <title>High-quality nuclear genome for Sarcoptes scabiei-A critical resource for a neglected parasite.</title>
        <authorList>
            <person name="Korhonen P.K."/>
            <person name="Gasser R.B."/>
            <person name="Ma G."/>
            <person name="Wang T."/>
            <person name="Stroehlein A.J."/>
            <person name="Young N.D."/>
            <person name="Ang C.S."/>
            <person name="Fernando D.D."/>
            <person name="Lu H.C."/>
            <person name="Taylor S."/>
            <person name="Reynolds S.L."/>
            <person name="Mofiz E."/>
            <person name="Najaraj S.H."/>
            <person name="Gowda H."/>
            <person name="Madugundu A."/>
            <person name="Renuse S."/>
            <person name="Holt D."/>
            <person name="Pandey A."/>
            <person name="Papenfuss A.T."/>
            <person name="Fischer K."/>
        </authorList>
    </citation>
    <scope>NUCLEOTIDE SEQUENCE [LARGE SCALE GENOMIC DNA]</scope>
</reference>
<sequence>MPVTSLVSFRMMQEKCHKLNAQSQCPTTMACGTSRHQVILHQSVRIDCPLLDHQTIHHLERATGKFDHK</sequence>
<evidence type="ECO:0000313" key="3">
    <source>
        <dbReference type="Proteomes" id="UP000070412"/>
    </source>
</evidence>
<name>A0A834RKT2_SARSC</name>
<reference evidence="1" key="2">
    <citation type="submission" date="2020-01" db="EMBL/GenBank/DDBJ databases">
        <authorList>
            <person name="Korhonen P.K.K."/>
            <person name="Guangxu M.G."/>
            <person name="Wang T.W."/>
            <person name="Stroehlein A.J.S."/>
            <person name="Young N.D."/>
            <person name="Ang C.-S.A."/>
            <person name="Fernando D.W.F."/>
            <person name="Lu H.L."/>
            <person name="Taylor S.T."/>
            <person name="Ehtesham M.E.M."/>
            <person name="Najaraj S.H.N."/>
            <person name="Harsha G.H.G."/>
            <person name="Madugundu A.M."/>
            <person name="Renuse S.R."/>
            <person name="Holt D.H."/>
            <person name="Pandey A.P."/>
            <person name="Papenfuss A.P."/>
            <person name="Gasser R.B.G."/>
            <person name="Fischer K.F."/>
        </authorList>
    </citation>
    <scope>NUCLEOTIDE SEQUENCE</scope>
    <source>
        <strain evidence="1">SSS_KF_BRIS2020</strain>
    </source>
</reference>
<gene>
    <name evidence="1" type="ORF">SSS_2294</name>
</gene>
<accession>A0A834RKT2</accession>
<dbReference type="AlphaFoldDB" id="A0A834RKT2"/>
<reference evidence="2" key="3">
    <citation type="submission" date="2022-06" db="UniProtKB">
        <authorList>
            <consortium name="EnsemblMetazoa"/>
        </authorList>
    </citation>
    <scope>IDENTIFICATION</scope>
</reference>
<dbReference type="EMBL" id="WVUK01000008">
    <property type="protein sequence ID" value="KAF7496418.1"/>
    <property type="molecule type" value="Genomic_DNA"/>
</dbReference>